<feature type="binding site" evidence="9">
    <location>
        <begin position="191"/>
        <end position="196"/>
    </location>
    <ligand>
        <name>S-adenosyl-L-methionine</name>
        <dbReference type="ChEBI" id="CHEBI:59789"/>
    </ligand>
</feature>
<dbReference type="GO" id="GO:0019843">
    <property type="term" value="F:rRNA binding"/>
    <property type="evidence" value="ECO:0007669"/>
    <property type="project" value="UniProtKB-UniRule"/>
</dbReference>
<dbReference type="Pfam" id="PF03587">
    <property type="entry name" value="EMG1"/>
    <property type="match status" value="1"/>
</dbReference>
<feature type="site" description="Interaction with substrate rRNA" evidence="9">
    <location>
        <position position="105"/>
    </location>
</feature>
<keyword evidence="11" id="KW-1185">Reference proteome</keyword>
<dbReference type="PANTHER" id="PTHR12636">
    <property type="entry name" value="NEP1/MRA1"/>
    <property type="match status" value="1"/>
</dbReference>
<evidence type="ECO:0000256" key="1">
    <source>
        <dbReference type="ARBA" id="ARBA00008115"/>
    </source>
</evidence>
<keyword evidence="7 9" id="KW-0699">rRNA-binding</keyword>
<evidence type="ECO:0000256" key="2">
    <source>
        <dbReference type="ARBA" id="ARBA00022517"/>
    </source>
</evidence>
<dbReference type="GO" id="GO:0070475">
    <property type="term" value="P:rRNA base methylation"/>
    <property type="evidence" value="ECO:0007669"/>
    <property type="project" value="InterPro"/>
</dbReference>
<keyword evidence="5 9" id="KW-0808">Transferase</keyword>
<evidence type="ECO:0000256" key="3">
    <source>
        <dbReference type="ARBA" id="ARBA00022552"/>
    </source>
</evidence>
<dbReference type="NCBIfam" id="NF003203">
    <property type="entry name" value="PRK04171.1-1"/>
    <property type="match status" value="1"/>
</dbReference>
<dbReference type="GO" id="GO:0070037">
    <property type="term" value="F:rRNA (pseudouridine) methyltransferase activity"/>
    <property type="evidence" value="ECO:0007669"/>
    <property type="project" value="UniProtKB-UniRule"/>
</dbReference>
<dbReference type="Proteomes" id="UP000248410">
    <property type="component" value="Chromosome"/>
</dbReference>
<dbReference type="InterPro" id="IPR029026">
    <property type="entry name" value="tRNA_m1G_MTases_N"/>
</dbReference>
<keyword evidence="8 9" id="KW-0694">RNA-binding</keyword>
<dbReference type="SUPFAM" id="SSF75217">
    <property type="entry name" value="alpha/beta knot"/>
    <property type="match status" value="1"/>
</dbReference>
<evidence type="ECO:0000256" key="5">
    <source>
        <dbReference type="ARBA" id="ARBA00022679"/>
    </source>
</evidence>
<evidence type="ECO:0000313" key="10">
    <source>
        <dbReference type="EMBL" id="AWR96545.1"/>
    </source>
</evidence>
<accession>A0A2U9IKM7</accession>
<feature type="site" description="Stabilizes Arg-xx" evidence="9">
    <location>
        <position position="62"/>
    </location>
</feature>
<dbReference type="OrthoDB" id="7612at2157"/>
<comment type="subunit">
    <text evidence="9">Homodimer.</text>
</comment>
<sequence length="212" mass="24267">MLNIILLDSGLELVPKEIANHPSVIQNAKKRGKNPTDTLLDISIHYHAMKKLNNWIKRGRPDIIHMALIMLLSEKQIIKNLYIHTIDSKIIKINTEMRPPKNYNRFVPLMEQLLKFGKVPPNSELPLMEVMKVKLKDLAKNYIPILLSENGEKIKINYLCNDNFLIGIGGFQHGDFSDEVKSVFNKAFSISNNVLETHQVVCRLITLCNILT</sequence>
<gene>
    <name evidence="9" type="primary">nep1</name>
    <name evidence="10" type="ORF">DFR86_02590</name>
</gene>
<comment type="catalytic activity">
    <reaction evidence="9">
        <text>a pseudouridine in rRNA + S-adenosyl-L-methionine = an N(1)-methylpseudouridine in rRNA + S-adenosyl-L-homocysteine + H(+)</text>
        <dbReference type="Rhea" id="RHEA:46696"/>
        <dbReference type="Rhea" id="RHEA-COMP:11634"/>
        <dbReference type="Rhea" id="RHEA-COMP:13933"/>
        <dbReference type="ChEBI" id="CHEBI:15378"/>
        <dbReference type="ChEBI" id="CHEBI:57856"/>
        <dbReference type="ChEBI" id="CHEBI:59789"/>
        <dbReference type="ChEBI" id="CHEBI:65314"/>
        <dbReference type="ChEBI" id="CHEBI:74890"/>
    </reaction>
</comment>
<comment type="similarity">
    <text evidence="1 9">Belongs to the class IV-like SAM-binding methyltransferase superfamily. RNA methyltransferase NEP1 family.</text>
</comment>
<keyword evidence="2 9" id="KW-0690">Ribosome biogenesis</keyword>
<dbReference type="HAMAP" id="MF_00554">
    <property type="entry name" value="NEP1"/>
    <property type="match status" value="1"/>
</dbReference>
<dbReference type="KEGG" id="asul:DFR86_02590"/>
<evidence type="ECO:0000256" key="6">
    <source>
        <dbReference type="ARBA" id="ARBA00022691"/>
    </source>
</evidence>
<feature type="site" description="Interaction with substrate rRNA" evidence="9">
    <location>
        <position position="101"/>
    </location>
</feature>
<name>A0A2U9IKM7_9CREN</name>
<dbReference type="CDD" id="cd18088">
    <property type="entry name" value="Nep1-like"/>
    <property type="match status" value="1"/>
</dbReference>
<dbReference type="AlphaFoldDB" id="A0A2U9IKM7"/>
<organism evidence="10 11">
    <name type="scientific">Acidianus sulfidivorans JP7</name>
    <dbReference type="NCBI Taxonomy" id="619593"/>
    <lineage>
        <taxon>Archaea</taxon>
        <taxon>Thermoproteota</taxon>
        <taxon>Thermoprotei</taxon>
        <taxon>Sulfolobales</taxon>
        <taxon>Sulfolobaceae</taxon>
        <taxon>Acidianus</taxon>
    </lineage>
</organism>
<reference evidence="10 11" key="1">
    <citation type="submission" date="2018-05" db="EMBL/GenBank/DDBJ databases">
        <title>Complete Genome Sequences of Extremely Thermoacidophilic, Metal-Mobilizing Type-Strain Members of the Archaeal Family Sulfolobaceae: Acidianus brierleyi DSM-1651T, Acidianus sulfidivorans DSM-18786T, Metallosphaera hakonensis DSM-7519T, and Metallosphaera prunae DSM-10039T.</title>
        <authorList>
            <person name="Counts J.A."/>
            <person name="Kelly R.M."/>
        </authorList>
    </citation>
    <scope>NUCLEOTIDE SEQUENCE [LARGE SCALE GENOMIC DNA]</scope>
    <source>
        <strain evidence="10 11">JP7</strain>
    </source>
</reference>
<dbReference type="Gene3D" id="3.40.1280.10">
    <property type="match status" value="1"/>
</dbReference>
<evidence type="ECO:0000256" key="4">
    <source>
        <dbReference type="ARBA" id="ARBA00022603"/>
    </source>
</evidence>
<comment type="function">
    <text evidence="9">Methyltransferase involved in ribosomal biogenesis. Specifically catalyzes the N1-methylation of the pseudouridine corresponding to position 914 in M.jannaschii 16S rRNA.</text>
</comment>
<dbReference type="RefSeq" id="WP_110379435.1">
    <property type="nucleotide sequence ID" value="NZ_CP029288.2"/>
</dbReference>
<keyword evidence="6 9" id="KW-0949">S-adenosyl-L-methionine</keyword>
<evidence type="ECO:0000256" key="7">
    <source>
        <dbReference type="ARBA" id="ARBA00022730"/>
    </source>
</evidence>
<evidence type="ECO:0000313" key="11">
    <source>
        <dbReference type="Proteomes" id="UP000248410"/>
    </source>
</evidence>
<evidence type="ECO:0000256" key="8">
    <source>
        <dbReference type="ARBA" id="ARBA00022884"/>
    </source>
</evidence>
<dbReference type="PANTHER" id="PTHR12636:SF5">
    <property type="entry name" value="RIBOSOMAL RNA SMALL SUBUNIT METHYLTRANSFERASE NEP1"/>
    <property type="match status" value="1"/>
</dbReference>
<dbReference type="EMBL" id="CP029288">
    <property type="protein sequence ID" value="AWR96545.1"/>
    <property type="molecule type" value="Genomic_DNA"/>
</dbReference>
<dbReference type="GeneID" id="36836821"/>
<dbReference type="InterPro" id="IPR029028">
    <property type="entry name" value="Alpha/beta_knot_MTases"/>
</dbReference>
<proteinExistence type="inferred from homology"/>
<feature type="site" description="Interaction with substrate rRNA" evidence="9">
    <location>
        <position position="60"/>
    </location>
</feature>
<evidence type="ECO:0000256" key="9">
    <source>
        <dbReference type="HAMAP-Rule" id="MF_00554"/>
    </source>
</evidence>
<keyword evidence="3 9" id="KW-0698">rRNA processing</keyword>
<dbReference type="EC" id="2.1.1.-" evidence="9"/>
<dbReference type="InterPro" id="IPR023503">
    <property type="entry name" value="Ribosome_NEP1_arc"/>
</dbReference>
<protein>
    <recommendedName>
        <fullName evidence="9">Ribosomal RNA small subunit methyltransferase Nep1</fullName>
        <ecNumber evidence="9">2.1.1.-</ecNumber>
    </recommendedName>
    <alternativeName>
        <fullName evidence="9">16S rRNA (pseudouridine-N1-)-methyltransferase Nep1</fullName>
    </alternativeName>
</protein>
<feature type="binding site" evidence="9">
    <location>
        <position position="169"/>
    </location>
    <ligand>
        <name>S-adenosyl-L-methionine</name>
        <dbReference type="ChEBI" id="CHEBI:59789"/>
    </ligand>
</feature>
<feature type="binding site" evidence="9">
    <location>
        <position position="174"/>
    </location>
    <ligand>
        <name>S-adenosyl-L-methionine</name>
        <dbReference type="ChEBI" id="CHEBI:59789"/>
    </ligand>
</feature>
<dbReference type="InterPro" id="IPR005304">
    <property type="entry name" value="Rbsml_bgen_MeTrfase_EMG1/NEP1"/>
</dbReference>
<keyword evidence="4 9" id="KW-0489">Methyltransferase</keyword>
<feature type="site" description="Interaction with substrate rRNA" evidence="9">
    <location>
        <position position="98"/>
    </location>
</feature>